<dbReference type="Gene3D" id="1.10.238.10">
    <property type="entry name" value="EF-hand"/>
    <property type="match status" value="1"/>
</dbReference>
<dbReference type="Proteomes" id="UP000298213">
    <property type="component" value="Unassembled WGS sequence"/>
</dbReference>
<feature type="signal peptide" evidence="1">
    <location>
        <begin position="1"/>
        <end position="21"/>
    </location>
</feature>
<dbReference type="EMBL" id="SPDV01000029">
    <property type="protein sequence ID" value="TFI57527.1"/>
    <property type="molecule type" value="Genomic_DNA"/>
</dbReference>
<reference evidence="2 3" key="1">
    <citation type="submission" date="2019-03" db="EMBL/GenBank/DDBJ databases">
        <title>Genome sequence of Sphingomonas sp. 17J27-24.</title>
        <authorList>
            <person name="Kim M."/>
            <person name="Maeng S."/>
            <person name="Sathiyaraj S."/>
        </authorList>
    </citation>
    <scope>NUCLEOTIDE SEQUENCE [LARGE SCALE GENOMIC DNA]</scope>
    <source>
        <strain evidence="2 3">17J27-24</strain>
    </source>
</reference>
<dbReference type="RefSeq" id="WP_135087934.1">
    <property type="nucleotide sequence ID" value="NZ_SPDV01000029.1"/>
</dbReference>
<evidence type="ECO:0008006" key="4">
    <source>
        <dbReference type="Google" id="ProtNLM"/>
    </source>
</evidence>
<sequence>MNRHLLGFSTIALAAAVPAAAQQPSGALQPQTRTVINPVAPPGLVTTRVGPGTWVVTPVPGLAMATQVRIQNFADYDLNHDGAYSPMEFAQAIYFVATSDPVAGNPKLPAADKYIQRGAPQPMMPATAVALLNSTADEFAAVDANNDWRITPQELDGTVVG</sequence>
<dbReference type="OrthoDB" id="9859745at2"/>
<proteinExistence type="predicted"/>
<dbReference type="AlphaFoldDB" id="A0A4Y8ZPY7"/>
<name>A0A4Y8ZPY7_9SPHN</name>
<comment type="caution">
    <text evidence="2">The sequence shown here is derived from an EMBL/GenBank/DDBJ whole genome shotgun (WGS) entry which is preliminary data.</text>
</comment>
<keyword evidence="3" id="KW-1185">Reference proteome</keyword>
<feature type="chain" id="PRO_5021245994" description="EF-hand domain-containing protein" evidence="1">
    <location>
        <begin position="22"/>
        <end position="161"/>
    </location>
</feature>
<evidence type="ECO:0000313" key="3">
    <source>
        <dbReference type="Proteomes" id="UP000298213"/>
    </source>
</evidence>
<gene>
    <name evidence="2" type="ORF">E2493_14235</name>
</gene>
<evidence type="ECO:0000313" key="2">
    <source>
        <dbReference type="EMBL" id="TFI57527.1"/>
    </source>
</evidence>
<protein>
    <recommendedName>
        <fullName evidence="4">EF-hand domain-containing protein</fullName>
    </recommendedName>
</protein>
<keyword evidence="1" id="KW-0732">Signal</keyword>
<organism evidence="2 3">
    <name type="scientific">Sphingomonas parva</name>
    <dbReference type="NCBI Taxonomy" id="2555898"/>
    <lineage>
        <taxon>Bacteria</taxon>
        <taxon>Pseudomonadati</taxon>
        <taxon>Pseudomonadota</taxon>
        <taxon>Alphaproteobacteria</taxon>
        <taxon>Sphingomonadales</taxon>
        <taxon>Sphingomonadaceae</taxon>
        <taxon>Sphingomonas</taxon>
    </lineage>
</organism>
<accession>A0A4Y8ZPY7</accession>
<evidence type="ECO:0000256" key="1">
    <source>
        <dbReference type="SAM" id="SignalP"/>
    </source>
</evidence>